<dbReference type="InterPro" id="IPR002545">
    <property type="entry name" value="CheW-lke_dom"/>
</dbReference>
<dbReference type="InterPro" id="IPR036061">
    <property type="entry name" value="CheW-like_dom_sf"/>
</dbReference>
<gene>
    <name evidence="2" type="ORF">TRIHO_35310</name>
</gene>
<feature type="domain" description="CheW-like" evidence="1">
    <location>
        <begin position="18"/>
        <end position="175"/>
    </location>
</feature>
<evidence type="ECO:0000259" key="1">
    <source>
        <dbReference type="PROSITE" id="PS50851"/>
    </source>
</evidence>
<dbReference type="PANTHER" id="PTHR22617">
    <property type="entry name" value="CHEMOTAXIS SENSOR HISTIDINE KINASE-RELATED"/>
    <property type="match status" value="1"/>
</dbReference>
<dbReference type="RefSeq" id="WP_068246757.1">
    <property type="nucleotide sequence ID" value="NZ_LPUY01000092.1"/>
</dbReference>
<keyword evidence="3" id="KW-1185">Reference proteome</keyword>
<dbReference type="Pfam" id="PF01584">
    <property type="entry name" value="CheW"/>
    <property type="match status" value="3"/>
</dbReference>
<dbReference type="SUPFAM" id="SSF50341">
    <property type="entry name" value="CheW-like"/>
    <property type="match status" value="3"/>
</dbReference>
<organism evidence="2 3">
    <name type="scientific">Tritonibacter horizontis</name>
    <dbReference type="NCBI Taxonomy" id="1768241"/>
    <lineage>
        <taxon>Bacteria</taxon>
        <taxon>Pseudomonadati</taxon>
        <taxon>Pseudomonadota</taxon>
        <taxon>Alphaproteobacteria</taxon>
        <taxon>Rhodobacterales</taxon>
        <taxon>Paracoccaceae</taxon>
        <taxon>Tritonibacter</taxon>
    </lineage>
</organism>
<feature type="domain" description="CheW-like" evidence="1">
    <location>
        <begin position="192"/>
        <end position="334"/>
    </location>
</feature>
<dbReference type="EMBL" id="LPUY01000092">
    <property type="protein sequence ID" value="KUP91645.1"/>
    <property type="molecule type" value="Genomic_DNA"/>
</dbReference>
<dbReference type="Gene3D" id="2.40.50.180">
    <property type="entry name" value="CheA-289, Domain 4"/>
    <property type="match status" value="2"/>
</dbReference>
<dbReference type="PANTHER" id="PTHR22617:SF23">
    <property type="entry name" value="CHEMOTAXIS PROTEIN CHEW"/>
    <property type="match status" value="1"/>
</dbReference>
<dbReference type="InterPro" id="IPR039315">
    <property type="entry name" value="CheW"/>
</dbReference>
<dbReference type="Gene3D" id="2.30.30.40">
    <property type="entry name" value="SH3 Domains"/>
    <property type="match status" value="1"/>
</dbReference>
<evidence type="ECO:0000313" key="3">
    <source>
        <dbReference type="Proteomes" id="UP000068382"/>
    </source>
</evidence>
<dbReference type="GO" id="GO:0006935">
    <property type="term" value="P:chemotaxis"/>
    <property type="evidence" value="ECO:0007669"/>
    <property type="project" value="InterPro"/>
</dbReference>
<sequence length="518" mass="55045">MQNVGDDQPKITGEDPADLLVGVVDIGGMLFAIPIEHVREVIPAPSAFQRLPSQHPDLVGGVLLRGKAIPVQALHRRLGLEAPTCLQAATEREAVDTTEAGTGSTDNGVIVVVRANGRVTGLLVDAVRCLLQLGDTWAQNLPADQDSLICGGYICDTHGHFSMLSVSELLNVPLAPSDEVSETARRRASVRRIAHIRFRVGTLNFLIAMKDIASTVPTCVLKPWPVSGGSCMGLITRHGMEMPMLDTLANLGFASSGARPTEAAGIIIEYPDDKALAFNVDQVLSVVNIEEDAIYGFPPSVTTRWSLFDGVHIDAAGNQCFVINVAACREDADLLKFAAASHRKKPEPQSRLGGVVSIAAVEGADPKDQGCGPASLAGLRSQSNRYLTVCAAGDFAVPIEAVSEIMRVPVEFGPSDFDGHLVNLSYRDRLMPVYDCAQRRGSGIGQFGSEAGILILSKDGHHFGLAVEAMKSIDTGRLKGYRGADGRASEQPSEQLVELGLGKAARLVPIADPSELLP</sequence>
<accession>A0A132BTB5</accession>
<dbReference type="PROSITE" id="PS50851">
    <property type="entry name" value="CHEW"/>
    <property type="match status" value="2"/>
</dbReference>
<dbReference type="AlphaFoldDB" id="A0A132BTB5"/>
<evidence type="ECO:0000313" key="2">
    <source>
        <dbReference type="EMBL" id="KUP91645.1"/>
    </source>
</evidence>
<proteinExistence type="predicted"/>
<dbReference type="Proteomes" id="UP000068382">
    <property type="component" value="Unassembled WGS sequence"/>
</dbReference>
<comment type="caution">
    <text evidence="2">The sequence shown here is derived from an EMBL/GenBank/DDBJ whole genome shotgun (WGS) entry which is preliminary data.</text>
</comment>
<name>A0A132BTB5_9RHOB</name>
<reference evidence="2 3" key="1">
    <citation type="submission" date="2015-12" db="EMBL/GenBank/DDBJ databases">
        <title>Genome sequence of the marine Rhodobacteraceae strain O3.65, Candidatus Tritonibacter horizontis.</title>
        <authorList>
            <person name="Poehlein A."/>
            <person name="Giebel H.A."/>
            <person name="Voget S."/>
            <person name="Brinkhoff T."/>
        </authorList>
    </citation>
    <scope>NUCLEOTIDE SEQUENCE [LARGE SCALE GENOMIC DNA]</scope>
    <source>
        <strain evidence="2 3">O3.65</strain>
    </source>
</reference>
<dbReference type="SMART" id="SM00260">
    <property type="entry name" value="CheW"/>
    <property type="match status" value="1"/>
</dbReference>
<dbReference type="GO" id="GO:0005829">
    <property type="term" value="C:cytosol"/>
    <property type="evidence" value="ECO:0007669"/>
    <property type="project" value="TreeGrafter"/>
</dbReference>
<dbReference type="GO" id="GO:0007165">
    <property type="term" value="P:signal transduction"/>
    <property type="evidence" value="ECO:0007669"/>
    <property type="project" value="InterPro"/>
</dbReference>
<dbReference type="OrthoDB" id="7794873at2"/>
<protein>
    <submittedName>
        <fullName evidence="2">CheW-like domain protein</fullName>
    </submittedName>
</protein>